<reference evidence="3" key="1">
    <citation type="journal article" date="2020" name="BMC Genomics">
        <title>Correction to: Identification and distribution of gene clusters required for synthesis of sphingolipid metabolism inhibitors in diverse species of the filamentous fungus Fusarium.</title>
        <authorList>
            <person name="Kim H.S."/>
            <person name="Lohmar J.M."/>
            <person name="Busman M."/>
            <person name="Brown D.W."/>
            <person name="Naumann T.A."/>
            <person name="Divon H.H."/>
            <person name="Lysoe E."/>
            <person name="Uhlig S."/>
            <person name="Proctor R.H."/>
        </authorList>
    </citation>
    <scope>NUCLEOTIDE SEQUENCE [LARGE SCALE GENOMIC DNA]</scope>
    <source>
        <strain evidence="3">NRRL 25331</strain>
    </source>
</reference>
<dbReference type="EMBL" id="JAAQPE010000668">
    <property type="protein sequence ID" value="KAF5657116.1"/>
    <property type="molecule type" value="Genomic_DNA"/>
</dbReference>
<dbReference type="PROSITE" id="PS51819">
    <property type="entry name" value="VOC"/>
    <property type="match status" value="1"/>
</dbReference>
<dbReference type="Gene3D" id="3.10.180.10">
    <property type="entry name" value="2,3-Dihydroxybiphenyl 1,2-Dioxygenase, domain 1"/>
    <property type="match status" value="1"/>
</dbReference>
<accession>A0A8H5SQF8</accession>
<keyword evidence="2" id="KW-0223">Dioxygenase</keyword>
<evidence type="ECO:0000259" key="1">
    <source>
        <dbReference type="PROSITE" id="PS51819"/>
    </source>
</evidence>
<evidence type="ECO:0000313" key="3">
    <source>
        <dbReference type="Proteomes" id="UP000572754"/>
    </source>
</evidence>
<dbReference type="Proteomes" id="UP000572754">
    <property type="component" value="Unassembled WGS sequence"/>
</dbReference>
<dbReference type="PANTHER" id="PTHR35006:SF2">
    <property type="entry name" value="GLYOXALASE FAMILY PROTEIN (AFU_ORTHOLOGUE AFUA_5G14830)"/>
    <property type="match status" value="1"/>
</dbReference>
<gene>
    <name evidence="2" type="ORF">FCIRC_13372</name>
</gene>
<dbReference type="SUPFAM" id="SSF54593">
    <property type="entry name" value="Glyoxalase/Bleomycin resistance protein/Dihydroxybiphenyl dioxygenase"/>
    <property type="match status" value="1"/>
</dbReference>
<proteinExistence type="predicted"/>
<name>A0A8H5SQF8_FUSCI</name>
<dbReference type="InterPro" id="IPR037523">
    <property type="entry name" value="VOC_core"/>
</dbReference>
<keyword evidence="2" id="KW-0560">Oxidoreductase</keyword>
<organism evidence="2 3">
    <name type="scientific">Fusarium circinatum</name>
    <name type="common">Pitch canker fungus</name>
    <name type="synonym">Gibberella circinata</name>
    <dbReference type="NCBI Taxonomy" id="48490"/>
    <lineage>
        <taxon>Eukaryota</taxon>
        <taxon>Fungi</taxon>
        <taxon>Dikarya</taxon>
        <taxon>Ascomycota</taxon>
        <taxon>Pezizomycotina</taxon>
        <taxon>Sordariomycetes</taxon>
        <taxon>Hypocreomycetidae</taxon>
        <taxon>Hypocreales</taxon>
        <taxon>Nectriaceae</taxon>
        <taxon>Fusarium</taxon>
        <taxon>Fusarium fujikuroi species complex</taxon>
    </lineage>
</organism>
<dbReference type="CDD" id="cd07262">
    <property type="entry name" value="VOC_like"/>
    <property type="match status" value="1"/>
</dbReference>
<dbReference type="InterPro" id="IPR004360">
    <property type="entry name" value="Glyas_Fos-R_dOase_dom"/>
</dbReference>
<dbReference type="GO" id="GO:0051213">
    <property type="term" value="F:dioxygenase activity"/>
    <property type="evidence" value="ECO:0007669"/>
    <property type="project" value="UniProtKB-KW"/>
</dbReference>
<evidence type="ECO:0000313" key="2">
    <source>
        <dbReference type="EMBL" id="KAF5657116.1"/>
    </source>
</evidence>
<feature type="domain" description="VOC" evidence="1">
    <location>
        <begin position="2"/>
        <end position="119"/>
    </location>
</feature>
<keyword evidence="3" id="KW-1185">Reference proteome</keyword>
<dbReference type="AlphaFoldDB" id="A0A8H5SQF8"/>
<dbReference type="Pfam" id="PF00903">
    <property type="entry name" value="Glyoxalase"/>
    <property type="match status" value="1"/>
</dbReference>
<comment type="caution">
    <text evidence="2">The sequence shown here is derived from an EMBL/GenBank/DDBJ whole genome shotgun (WGS) entry which is preliminary data.</text>
</comment>
<protein>
    <submittedName>
        <fullName evidence="2">Glyoxalase bleomycin resistance dioxygenase</fullName>
    </submittedName>
</protein>
<dbReference type="PANTHER" id="PTHR35006">
    <property type="entry name" value="GLYOXALASE FAMILY PROTEIN (AFU_ORTHOLOGUE AFUA_5G14830)"/>
    <property type="match status" value="1"/>
</dbReference>
<reference evidence="2 3" key="2">
    <citation type="submission" date="2020-05" db="EMBL/GenBank/DDBJ databases">
        <title>Identification and distribution of gene clusters putatively required for synthesis of sphingolipid metabolism inhibitors in phylogenetically diverse species of the filamentous fungus Fusarium.</title>
        <authorList>
            <person name="Kim H.-S."/>
            <person name="Busman M."/>
            <person name="Brown D.W."/>
            <person name="Divon H."/>
            <person name="Uhlig S."/>
            <person name="Proctor R.H."/>
        </authorList>
    </citation>
    <scope>NUCLEOTIDE SEQUENCE [LARGE SCALE GENOMIC DNA]</scope>
    <source>
        <strain evidence="2 3">NRRL 25331</strain>
    </source>
</reference>
<dbReference type="InterPro" id="IPR029068">
    <property type="entry name" value="Glyas_Bleomycin-R_OHBP_Dase"/>
</dbReference>
<sequence>MPFSHVALSVGEHYVEMRDFYKAVLAPLGYEFKFEGTDFWLGGGGPALKKYDGNLENRTAPVHVAFDGENQKHVDEWYDVAIKAGATDNGKPGLREYRPGYYAAFVLDPVGNTIEVLHMS</sequence>